<dbReference type="RefSeq" id="WP_341596164.1">
    <property type="nucleotide sequence ID" value="NZ_JBAKAZ010000003.1"/>
</dbReference>
<gene>
    <name evidence="2" type="ORF">V6256_01225</name>
</gene>
<sequence>MHFLGVISQQLSRFTALVIVLAAAVTFIEPATFSWVTGNTQIIVLGVIMLAMGMTLGKEDYKILAKRH</sequence>
<dbReference type="Gene3D" id="1.20.1530.20">
    <property type="match status" value="1"/>
</dbReference>
<evidence type="ECO:0000313" key="3">
    <source>
        <dbReference type="Proteomes" id="UP001369082"/>
    </source>
</evidence>
<organism evidence="2 3">
    <name type="scientific">Psychromonas aquatilis</name>
    <dbReference type="NCBI Taxonomy" id="2005072"/>
    <lineage>
        <taxon>Bacteria</taxon>
        <taxon>Pseudomonadati</taxon>
        <taxon>Pseudomonadota</taxon>
        <taxon>Gammaproteobacteria</taxon>
        <taxon>Alteromonadales</taxon>
        <taxon>Psychromonadaceae</taxon>
        <taxon>Psychromonas</taxon>
    </lineage>
</organism>
<evidence type="ECO:0000313" key="2">
    <source>
        <dbReference type="EMBL" id="MEL0628215.1"/>
    </source>
</evidence>
<keyword evidence="1" id="KW-1133">Transmembrane helix</keyword>
<dbReference type="InterPro" id="IPR038770">
    <property type="entry name" value="Na+/solute_symporter_sf"/>
</dbReference>
<proteinExistence type="predicted"/>
<comment type="caution">
    <text evidence="2">The sequence shown here is derived from an EMBL/GenBank/DDBJ whole genome shotgun (WGS) entry which is preliminary data.</text>
</comment>
<keyword evidence="3" id="KW-1185">Reference proteome</keyword>
<evidence type="ECO:0000256" key="1">
    <source>
        <dbReference type="SAM" id="Phobius"/>
    </source>
</evidence>
<protein>
    <submittedName>
        <fullName evidence="2">Uncharacterized protein</fullName>
    </submittedName>
</protein>
<dbReference type="EMBL" id="JBAKAZ010000003">
    <property type="protein sequence ID" value="MEL0628215.1"/>
    <property type="molecule type" value="Genomic_DNA"/>
</dbReference>
<keyword evidence="1" id="KW-0472">Membrane</keyword>
<reference evidence="2 3" key="1">
    <citation type="submission" date="2024-02" db="EMBL/GenBank/DDBJ databases">
        <title>Bacteria isolated from the canopy kelp, Nereocystis luetkeana.</title>
        <authorList>
            <person name="Pfister C.A."/>
            <person name="Younker I.T."/>
            <person name="Light S.H."/>
        </authorList>
    </citation>
    <scope>NUCLEOTIDE SEQUENCE [LARGE SCALE GENOMIC DNA]</scope>
    <source>
        <strain evidence="2 3">TI.1.05</strain>
    </source>
</reference>
<accession>A0ABU9GLQ0</accession>
<feature type="transmembrane region" description="Helical" evidence="1">
    <location>
        <begin position="40"/>
        <end position="57"/>
    </location>
</feature>
<dbReference type="Proteomes" id="UP001369082">
    <property type="component" value="Unassembled WGS sequence"/>
</dbReference>
<keyword evidence="1" id="KW-0812">Transmembrane</keyword>
<name>A0ABU9GLQ0_9GAMM</name>